<comment type="function">
    <text evidence="8">Zinc phosphodiesterase, which displays some tRNA 3'-processing endonuclease activity. Probably involved in tRNA maturation, by removing a 3'-trailer from precursor tRNA.</text>
</comment>
<evidence type="ECO:0000256" key="8">
    <source>
        <dbReference type="HAMAP-Rule" id="MF_01818"/>
    </source>
</evidence>
<name>A0A6N3C1C6_9CLOT</name>
<evidence type="ECO:0000256" key="3">
    <source>
        <dbReference type="ARBA" id="ARBA00022722"/>
    </source>
</evidence>
<keyword evidence="2 8" id="KW-0819">tRNA processing</keyword>
<evidence type="ECO:0000256" key="6">
    <source>
        <dbReference type="ARBA" id="ARBA00022801"/>
    </source>
</evidence>
<keyword evidence="6 8" id="KW-0378">Hydrolase</keyword>
<protein>
    <recommendedName>
        <fullName evidence="8">Ribonuclease Z</fullName>
        <shortName evidence="8">RNase Z</shortName>
        <ecNumber evidence="8">3.1.26.11</ecNumber>
    </recommendedName>
    <alternativeName>
        <fullName evidence="8">tRNA 3 endonuclease</fullName>
    </alternativeName>
    <alternativeName>
        <fullName evidence="8">tRNase Z</fullName>
    </alternativeName>
</protein>
<keyword evidence="3 8" id="KW-0540">Nuclease</keyword>
<keyword evidence="7 8" id="KW-0862">Zinc</keyword>
<feature type="binding site" evidence="8">
    <location>
        <position position="66"/>
    </location>
    <ligand>
        <name>Zn(2+)</name>
        <dbReference type="ChEBI" id="CHEBI:29105"/>
        <label>2</label>
        <note>catalytic</note>
    </ligand>
</feature>
<feature type="binding site" evidence="8">
    <location>
        <position position="217"/>
    </location>
    <ligand>
        <name>Zn(2+)</name>
        <dbReference type="ChEBI" id="CHEBI:29105"/>
        <label>2</label>
        <note>catalytic</note>
    </ligand>
</feature>
<comment type="subunit">
    <text evidence="1 8">Homodimer.</text>
</comment>
<keyword evidence="4 8" id="KW-0479">Metal-binding</keyword>
<feature type="binding site" evidence="8">
    <location>
        <position position="217"/>
    </location>
    <ligand>
        <name>Zn(2+)</name>
        <dbReference type="ChEBI" id="CHEBI:29105"/>
        <label>1</label>
        <note>catalytic</note>
    </ligand>
</feature>
<dbReference type="EMBL" id="CACRTO010000013">
    <property type="protein sequence ID" value="VYU07617.1"/>
    <property type="molecule type" value="Genomic_DNA"/>
</dbReference>
<comment type="cofactor">
    <cofactor evidence="8">
        <name>Zn(2+)</name>
        <dbReference type="ChEBI" id="CHEBI:29105"/>
    </cofactor>
    <text evidence="8">Binds 2 Zn(2+) ions.</text>
</comment>
<dbReference type="SUPFAM" id="SSF56281">
    <property type="entry name" value="Metallo-hydrolase/oxidoreductase"/>
    <property type="match status" value="1"/>
</dbReference>
<dbReference type="GO" id="GO:0042781">
    <property type="term" value="F:3'-tRNA processing endoribonuclease activity"/>
    <property type="evidence" value="ECO:0007669"/>
    <property type="project" value="UniProtKB-UniRule"/>
</dbReference>
<dbReference type="CDD" id="cd07717">
    <property type="entry name" value="RNaseZ_ZiPD-like_MBL-fold"/>
    <property type="match status" value="1"/>
</dbReference>
<feature type="binding site" evidence="8">
    <location>
        <position position="65"/>
    </location>
    <ligand>
        <name>Zn(2+)</name>
        <dbReference type="ChEBI" id="CHEBI:29105"/>
        <label>2</label>
        <note>catalytic</note>
    </ligand>
</feature>
<feature type="binding site" evidence="8">
    <location>
        <position position="61"/>
    </location>
    <ligand>
        <name>Zn(2+)</name>
        <dbReference type="ChEBI" id="CHEBI:29105"/>
        <label>1</label>
        <note>catalytic</note>
    </ligand>
</feature>
<dbReference type="GO" id="GO:0008270">
    <property type="term" value="F:zinc ion binding"/>
    <property type="evidence" value="ECO:0007669"/>
    <property type="project" value="UniProtKB-UniRule"/>
</dbReference>
<dbReference type="InterPro" id="IPR036866">
    <property type="entry name" value="RibonucZ/Hydroxyglut_hydro"/>
</dbReference>
<sequence>MIDLTLLGCGGGMPMPNRHLSSLFININGRKLLIDVGEGTQVAIRKNNLGFKAIDIILITHVHGDHIVGLPGLLSTIGNSGREENLIIIGPKGINDVIKGLSVLFPYLPYKLDIVENPRELSFIIKKNFIELSEKDKSDLIINTEELDHSSPCIGYSLYLKRKRKFNLEKATEMNVPKVLWSKLQREENVEFNGVMYDSSMVLGDERRGIKLSYITDTRPNDKIIDLVKHSDLFICEGTYGNDEDLDKAIKNKHMTFRESATIAKDSDVKELLLTHFSPAMNEPKDFRENAKSIFNNTIIGEDGMNKALKFID</sequence>
<dbReference type="PANTHER" id="PTHR46018:SF2">
    <property type="entry name" value="ZINC PHOSPHODIESTERASE ELAC PROTEIN 1"/>
    <property type="match status" value="1"/>
</dbReference>
<dbReference type="EC" id="3.1.26.11" evidence="8"/>
<evidence type="ECO:0000256" key="1">
    <source>
        <dbReference type="ARBA" id="ARBA00011738"/>
    </source>
</evidence>
<keyword evidence="5 8" id="KW-0255">Endonuclease</keyword>
<comment type="similarity">
    <text evidence="8">Belongs to the RNase Z family.</text>
</comment>
<feature type="binding site" evidence="8">
    <location>
        <position position="63"/>
    </location>
    <ligand>
        <name>Zn(2+)</name>
        <dbReference type="ChEBI" id="CHEBI:29105"/>
        <label>1</label>
        <note>catalytic</note>
    </ligand>
</feature>
<evidence type="ECO:0000256" key="2">
    <source>
        <dbReference type="ARBA" id="ARBA00022694"/>
    </source>
</evidence>
<feature type="binding site" evidence="8">
    <location>
        <position position="276"/>
    </location>
    <ligand>
        <name>Zn(2+)</name>
        <dbReference type="ChEBI" id="CHEBI:29105"/>
        <label>2</label>
        <note>catalytic</note>
    </ligand>
</feature>
<dbReference type="Gene3D" id="3.60.15.10">
    <property type="entry name" value="Ribonuclease Z/Hydroxyacylglutathione hydrolase-like"/>
    <property type="match status" value="1"/>
</dbReference>
<gene>
    <name evidence="8 9" type="primary">rnz</name>
    <name evidence="9" type="ORF">CTLFYP3_01414</name>
</gene>
<dbReference type="NCBIfam" id="TIGR02651">
    <property type="entry name" value="RNase_Z"/>
    <property type="match status" value="1"/>
</dbReference>
<dbReference type="RefSeq" id="WP_156625920.1">
    <property type="nucleotide sequence ID" value="NZ_CACRTO010000013.1"/>
</dbReference>
<dbReference type="PANTHER" id="PTHR46018">
    <property type="entry name" value="ZINC PHOSPHODIESTERASE ELAC PROTEIN 1"/>
    <property type="match status" value="1"/>
</dbReference>
<comment type="catalytic activity">
    <reaction evidence="8">
        <text>Endonucleolytic cleavage of RNA, removing extra 3' nucleotides from tRNA precursor, generating 3' termini of tRNAs. A 3'-hydroxy group is left at the tRNA terminus and a 5'-phosphoryl group is left at the trailer molecule.</text>
        <dbReference type="EC" id="3.1.26.11"/>
    </reaction>
</comment>
<reference evidence="9" key="1">
    <citation type="submission" date="2019-11" db="EMBL/GenBank/DDBJ databases">
        <authorList>
            <person name="Feng L."/>
        </authorList>
    </citation>
    <scope>NUCLEOTIDE SEQUENCE</scope>
    <source>
        <strain evidence="9">CTertiumLFYP3</strain>
    </source>
</reference>
<dbReference type="AlphaFoldDB" id="A0A6N3C1C6"/>
<dbReference type="HAMAP" id="MF_01818">
    <property type="entry name" value="RNase_Z_BN"/>
    <property type="match status" value="1"/>
</dbReference>
<evidence type="ECO:0000313" key="9">
    <source>
        <dbReference type="EMBL" id="VYU07617.1"/>
    </source>
</evidence>
<dbReference type="NCBIfam" id="NF000801">
    <property type="entry name" value="PRK00055.1-3"/>
    <property type="match status" value="1"/>
</dbReference>
<proteinExistence type="inferred from homology"/>
<feature type="active site" description="Proton acceptor" evidence="8">
    <location>
        <position position="65"/>
    </location>
</feature>
<dbReference type="InterPro" id="IPR013471">
    <property type="entry name" value="RNase_Z/BN"/>
</dbReference>
<accession>A0A6N3C1C6</accession>
<evidence type="ECO:0000256" key="7">
    <source>
        <dbReference type="ARBA" id="ARBA00022833"/>
    </source>
</evidence>
<evidence type="ECO:0000256" key="5">
    <source>
        <dbReference type="ARBA" id="ARBA00022759"/>
    </source>
</evidence>
<dbReference type="Pfam" id="PF23023">
    <property type="entry name" value="Anti-Pycsar_Apyc1"/>
    <property type="match status" value="1"/>
</dbReference>
<organism evidence="9">
    <name type="scientific">Clostridium tertium</name>
    <dbReference type="NCBI Taxonomy" id="1559"/>
    <lineage>
        <taxon>Bacteria</taxon>
        <taxon>Bacillati</taxon>
        <taxon>Bacillota</taxon>
        <taxon>Clostridia</taxon>
        <taxon>Eubacteriales</taxon>
        <taxon>Clostridiaceae</taxon>
        <taxon>Clostridium</taxon>
    </lineage>
</organism>
<evidence type="ECO:0000256" key="4">
    <source>
        <dbReference type="ARBA" id="ARBA00022723"/>
    </source>
</evidence>
<feature type="binding site" evidence="8">
    <location>
        <position position="149"/>
    </location>
    <ligand>
        <name>Zn(2+)</name>
        <dbReference type="ChEBI" id="CHEBI:29105"/>
        <label>1</label>
        <note>catalytic</note>
    </ligand>
</feature>